<reference evidence="8" key="1">
    <citation type="submission" date="2020-08" db="EMBL/GenBank/DDBJ databases">
        <title>Whole genome shotgun sequence of Polymorphospora rubra NBRC 101157.</title>
        <authorList>
            <person name="Komaki H."/>
            <person name="Tamura T."/>
        </authorList>
    </citation>
    <scope>NUCLEOTIDE SEQUENCE</scope>
    <source>
        <strain evidence="8">NBRC 101157</strain>
    </source>
</reference>
<feature type="transmembrane region" description="Helical" evidence="7">
    <location>
        <begin position="175"/>
        <end position="194"/>
    </location>
</feature>
<keyword evidence="3 7" id="KW-0812">Transmembrane</keyword>
<evidence type="ECO:0000256" key="5">
    <source>
        <dbReference type="ARBA" id="ARBA00023136"/>
    </source>
</evidence>
<dbReference type="EMBL" id="AP023359">
    <property type="protein sequence ID" value="BCJ69746.1"/>
    <property type="molecule type" value="Genomic_DNA"/>
</dbReference>
<sequence length="380" mass="39813">MPRGSETTAPAGGLLPARLGTPVRLIALVVGAALVLSFPLVAPNPYILSAGVVVLNYAILSTAWNFVGGFTGYISLGHAAYSGLGGYATGLLITKAGVPSFVALILAGVVVAALAVPIGIAALRVRGASFVIVSIALVLILLLVFQSWGAFTGGSNGLVVPRPFPDLLRPEHHMVFFYLYAGLIAIALLAWWAIDRSRFGMGLKAIREDEDKAQSLGTPTFTFKLIAYVVSALFTALGGGLYALWFGDLDPIFQFSILTGSYMVLMALLGGIRHLFGPLLGAFIVGTALEIFKLEFGSTQLHLVAAGVLLAVVVLFMPDGIIPAVGNLVKRFRPTESSIREVTAAELLEQNRARAAAAGQPAPPATDADAASDTKAEVKR</sequence>
<protein>
    <submittedName>
        <fullName evidence="8">Branched-chain amino acid ABC transporter permease</fullName>
    </submittedName>
</protein>
<keyword evidence="9" id="KW-1185">Reference proteome</keyword>
<evidence type="ECO:0000256" key="1">
    <source>
        <dbReference type="ARBA" id="ARBA00004651"/>
    </source>
</evidence>
<feature type="transmembrane region" description="Helical" evidence="7">
    <location>
        <begin position="275"/>
        <end position="292"/>
    </location>
</feature>
<dbReference type="Proteomes" id="UP000680866">
    <property type="component" value="Chromosome"/>
</dbReference>
<feature type="compositionally biased region" description="Low complexity" evidence="6">
    <location>
        <begin position="353"/>
        <end position="371"/>
    </location>
</feature>
<feature type="transmembrane region" description="Helical" evidence="7">
    <location>
        <begin position="101"/>
        <end position="123"/>
    </location>
</feature>
<gene>
    <name evidence="8" type="ORF">Prubr_67670</name>
</gene>
<name>A0A810N8L0_9ACTN</name>
<evidence type="ECO:0000313" key="8">
    <source>
        <dbReference type="EMBL" id="BCJ69746.1"/>
    </source>
</evidence>
<dbReference type="PANTHER" id="PTHR30482:SF10">
    <property type="entry name" value="HIGH-AFFINITY BRANCHED-CHAIN AMINO ACID TRANSPORT PROTEIN BRAE"/>
    <property type="match status" value="1"/>
</dbReference>
<feature type="transmembrane region" description="Helical" evidence="7">
    <location>
        <begin position="130"/>
        <end position="151"/>
    </location>
</feature>
<keyword evidence="4 7" id="KW-1133">Transmembrane helix</keyword>
<keyword evidence="2" id="KW-1003">Cell membrane</keyword>
<keyword evidence="5 7" id="KW-0472">Membrane</keyword>
<evidence type="ECO:0000256" key="2">
    <source>
        <dbReference type="ARBA" id="ARBA00022475"/>
    </source>
</evidence>
<feature type="region of interest" description="Disordered" evidence="6">
    <location>
        <begin position="353"/>
        <end position="380"/>
    </location>
</feature>
<evidence type="ECO:0000256" key="3">
    <source>
        <dbReference type="ARBA" id="ARBA00022692"/>
    </source>
</evidence>
<evidence type="ECO:0000313" key="9">
    <source>
        <dbReference type="Proteomes" id="UP000680866"/>
    </source>
</evidence>
<dbReference type="AlphaFoldDB" id="A0A810N8L0"/>
<dbReference type="GO" id="GO:0015658">
    <property type="term" value="F:branched-chain amino acid transmembrane transporter activity"/>
    <property type="evidence" value="ECO:0007669"/>
    <property type="project" value="InterPro"/>
</dbReference>
<dbReference type="RefSeq" id="WP_246567982.1">
    <property type="nucleotide sequence ID" value="NZ_AP023359.1"/>
</dbReference>
<evidence type="ECO:0000256" key="4">
    <source>
        <dbReference type="ARBA" id="ARBA00022989"/>
    </source>
</evidence>
<evidence type="ECO:0000256" key="7">
    <source>
        <dbReference type="SAM" id="Phobius"/>
    </source>
</evidence>
<dbReference type="InterPro" id="IPR043428">
    <property type="entry name" value="LivM-like"/>
</dbReference>
<accession>A0A810N8L0</accession>
<dbReference type="InterPro" id="IPR001851">
    <property type="entry name" value="ABC_transp_permease"/>
</dbReference>
<feature type="transmembrane region" description="Helical" evidence="7">
    <location>
        <begin position="54"/>
        <end position="81"/>
    </location>
</feature>
<dbReference type="Pfam" id="PF02653">
    <property type="entry name" value="BPD_transp_2"/>
    <property type="match status" value="1"/>
</dbReference>
<evidence type="ECO:0000256" key="6">
    <source>
        <dbReference type="SAM" id="MobiDB-lite"/>
    </source>
</evidence>
<dbReference type="PANTHER" id="PTHR30482">
    <property type="entry name" value="HIGH-AFFINITY BRANCHED-CHAIN AMINO ACID TRANSPORT SYSTEM PERMEASE"/>
    <property type="match status" value="1"/>
</dbReference>
<organism evidence="8 9">
    <name type="scientific">Polymorphospora rubra</name>
    <dbReference type="NCBI Taxonomy" id="338584"/>
    <lineage>
        <taxon>Bacteria</taxon>
        <taxon>Bacillati</taxon>
        <taxon>Actinomycetota</taxon>
        <taxon>Actinomycetes</taxon>
        <taxon>Micromonosporales</taxon>
        <taxon>Micromonosporaceae</taxon>
        <taxon>Polymorphospora</taxon>
    </lineage>
</organism>
<proteinExistence type="predicted"/>
<dbReference type="GO" id="GO:0005886">
    <property type="term" value="C:plasma membrane"/>
    <property type="evidence" value="ECO:0007669"/>
    <property type="project" value="UniProtKB-SubCell"/>
</dbReference>
<dbReference type="CDD" id="cd06581">
    <property type="entry name" value="TM_PBP1_LivM_like"/>
    <property type="match status" value="1"/>
</dbReference>
<dbReference type="KEGG" id="pry:Prubr_67670"/>
<feature type="transmembrane region" description="Helical" evidence="7">
    <location>
        <begin position="23"/>
        <end position="42"/>
    </location>
</feature>
<feature type="transmembrane region" description="Helical" evidence="7">
    <location>
        <begin position="304"/>
        <end position="329"/>
    </location>
</feature>
<comment type="subcellular location">
    <subcellularLocation>
        <location evidence="1">Cell membrane</location>
        <topology evidence="1">Multi-pass membrane protein</topology>
    </subcellularLocation>
</comment>
<feature type="transmembrane region" description="Helical" evidence="7">
    <location>
        <begin position="225"/>
        <end position="245"/>
    </location>
</feature>
<feature type="transmembrane region" description="Helical" evidence="7">
    <location>
        <begin position="251"/>
        <end position="268"/>
    </location>
</feature>